<comment type="caution">
    <text evidence="1">The sequence shown here is derived from an EMBL/GenBank/DDBJ whole genome shotgun (WGS) entry which is preliminary data.</text>
</comment>
<name>A0ACB9P0T9_9MYRT</name>
<evidence type="ECO:0000313" key="1">
    <source>
        <dbReference type="EMBL" id="KAI4342210.1"/>
    </source>
</evidence>
<gene>
    <name evidence="1" type="ORF">MLD38_026860</name>
</gene>
<reference evidence="2" key="1">
    <citation type="journal article" date="2023" name="Front. Plant Sci.">
        <title>Chromosomal-level genome assembly of Melastoma candidum provides insights into trichome evolution.</title>
        <authorList>
            <person name="Zhong Y."/>
            <person name="Wu W."/>
            <person name="Sun C."/>
            <person name="Zou P."/>
            <person name="Liu Y."/>
            <person name="Dai S."/>
            <person name="Zhou R."/>
        </authorList>
    </citation>
    <scope>NUCLEOTIDE SEQUENCE [LARGE SCALE GENOMIC DNA]</scope>
</reference>
<organism evidence="1 2">
    <name type="scientific">Melastoma candidum</name>
    <dbReference type="NCBI Taxonomy" id="119954"/>
    <lineage>
        <taxon>Eukaryota</taxon>
        <taxon>Viridiplantae</taxon>
        <taxon>Streptophyta</taxon>
        <taxon>Embryophyta</taxon>
        <taxon>Tracheophyta</taxon>
        <taxon>Spermatophyta</taxon>
        <taxon>Magnoliopsida</taxon>
        <taxon>eudicotyledons</taxon>
        <taxon>Gunneridae</taxon>
        <taxon>Pentapetalae</taxon>
        <taxon>rosids</taxon>
        <taxon>malvids</taxon>
        <taxon>Myrtales</taxon>
        <taxon>Melastomataceae</taxon>
        <taxon>Melastomatoideae</taxon>
        <taxon>Melastomateae</taxon>
        <taxon>Melastoma</taxon>
    </lineage>
</organism>
<proteinExistence type="predicted"/>
<keyword evidence="2" id="KW-1185">Reference proteome</keyword>
<dbReference type="Proteomes" id="UP001057402">
    <property type="component" value="Chromosome 7"/>
</dbReference>
<dbReference type="EMBL" id="CM042886">
    <property type="protein sequence ID" value="KAI4342210.1"/>
    <property type="molecule type" value="Genomic_DNA"/>
</dbReference>
<evidence type="ECO:0000313" key="2">
    <source>
        <dbReference type="Proteomes" id="UP001057402"/>
    </source>
</evidence>
<protein>
    <submittedName>
        <fullName evidence="1">Uncharacterized protein</fullName>
    </submittedName>
</protein>
<sequence>MHVHTKTDSDLTSLDAASSPPRSPRPPLYYVQSPSAHDAEKMSYGSSPAASPHHHYYHCSPIHHSRESSTSRFSASLRNPRGHSFPGVGGGTGGLGWRRLYRDRDVDEEDDEEVDREGGTGEEGWLGSRGVRVYVMFLVAFFAVFATFSVILWGVSKRFRPEIAVKSIVFEDFYLQAGNDETGVPTDMLSLNSTVRISYRNPATFFGVHVTATPLRLHYYQLEVASGQMKKFYEPRQSHRHVRTIVSGHQVPLYGSVSVLTGAQEHLDRVAVPFNLTFVMRSRAYILGRLVRSKFYRTIRCSVTLRGNRLGKPQNLTSSCSYR</sequence>
<accession>A0ACB9P0T9</accession>